<keyword evidence="3" id="KW-1185">Reference proteome</keyword>
<dbReference type="InterPro" id="IPR012337">
    <property type="entry name" value="RNaseH-like_sf"/>
</dbReference>
<dbReference type="InterPro" id="IPR044730">
    <property type="entry name" value="RNase_H-like_dom_plant"/>
</dbReference>
<dbReference type="SUPFAM" id="SSF56219">
    <property type="entry name" value="DNase I-like"/>
    <property type="match status" value="1"/>
</dbReference>
<dbReference type="AlphaFoldDB" id="A0AAD8S4J7"/>
<comment type="caution">
    <text evidence="2">The sequence shown here is derived from an EMBL/GenBank/DDBJ whole genome shotgun (WGS) entry which is preliminary data.</text>
</comment>
<evidence type="ECO:0000313" key="2">
    <source>
        <dbReference type="EMBL" id="KAK1644786.1"/>
    </source>
</evidence>
<dbReference type="GO" id="GO:0004523">
    <property type="term" value="F:RNA-DNA hybrid ribonuclease activity"/>
    <property type="evidence" value="ECO:0007669"/>
    <property type="project" value="InterPro"/>
</dbReference>
<dbReference type="InterPro" id="IPR043502">
    <property type="entry name" value="DNA/RNA_pol_sf"/>
</dbReference>
<proteinExistence type="predicted"/>
<dbReference type="InterPro" id="IPR000477">
    <property type="entry name" value="RT_dom"/>
</dbReference>
<sequence length="958" mass="107875">MGNGPAIRGVLDLQNKVDPDVLFISETKMKGKRLEWLKWKLGLTNMVWKDSDGQSGGLALFWRSSVNLKAGMKSRFHIDAEITEVDGFKWRLTGIYGEPKAEAREAMWKLMRTIKPHYDLPWMNEFLLREFQEEEVIRALDCIGDLKAPGPDGMPSIFYKKHWEIVGPHVIKEVLAVLNGGPIPDNWNDTWVALIPKVTNPEAMKDLRPISLCNVVYKLISKVLANRLKEILNDLIAPNQSAFVPGRLLSDNILLAYEVTHHIHNKRSGSVGFAALKLDMSKAYDRVEWSFLEQMMKKLGFDDRWTALIMKCCSTVKYKFKINGGLTEEVIPERGLRQGDPISPYLFLICGEAFSCLLNAADEDGRLAWVQVAETAPSFNHLLFADDSLILLKVTEESAQNLCDILELYENCSGQTVNIDKSSIYFSKNTKERDKRKMMDALGIATEAPNEKYLGLPVHVGKSKTKIFNYLKDRLWSKIMGWMEKWLSKMGKEILIKACCQAIPLFAMSCFDITKELCDQMSSMVCRFWWAQQEDTNKVHWLSWEKLACSKKIGGLGYKDLHSFNIAMLAKQAWRLLTNPSSLCARVLKAKYFPESNVLQATPKAGMSYTWRSILKGIELLKEGLIMRVGNGASIIVWQDPWVAREGSPYVISPKNNNLIDQVADLINPVSRDWDEELVRDCLWNVDDVHVLKMPIRGNLDDCWAWRLDQKGLFSVKSAYWLHRSLIEKKGCSSGTQVLPDVASFCWNDIWRCPCPPNVQQFLWRIGHDSIPHRCNIARKGLEKVGIGRKSAGYAAGRWPKRDAQLHFQAGSETGGWGFVLRDHRGQVLGSAAGKIEKANDALHTEAVACLKAIELLSDWGIEEVEVEADAAMLVKAATIADLDLSINGILFKEIRALSLAKFKSVSFSFSPRACNEVANVLAMHGAKLVYDPQAVWPGYAPAFAQVLVDSDVAVLSG</sequence>
<dbReference type="Pfam" id="PF00078">
    <property type="entry name" value="RVT_1"/>
    <property type="match status" value="1"/>
</dbReference>
<dbReference type="CDD" id="cd01650">
    <property type="entry name" value="RT_nLTR_like"/>
    <property type="match status" value="1"/>
</dbReference>
<accession>A0AAD8S4J7</accession>
<dbReference type="EMBL" id="JAUUTY010000004">
    <property type="protein sequence ID" value="KAK1644786.1"/>
    <property type="molecule type" value="Genomic_DNA"/>
</dbReference>
<dbReference type="Gene3D" id="3.30.420.10">
    <property type="entry name" value="Ribonuclease H-like superfamily/Ribonuclease H"/>
    <property type="match status" value="1"/>
</dbReference>
<reference evidence="2" key="1">
    <citation type="submission" date="2023-07" db="EMBL/GenBank/DDBJ databases">
        <title>A chromosome-level genome assembly of Lolium multiflorum.</title>
        <authorList>
            <person name="Chen Y."/>
            <person name="Copetti D."/>
            <person name="Kolliker R."/>
            <person name="Studer B."/>
        </authorList>
    </citation>
    <scope>NUCLEOTIDE SEQUENCE</scope>
    <source>
        <strain evidence="2">02402/16</strain>
        <tissue evidence="2">Leaf</tissue>
    </source>
</reference>
<dbReference type="Gene3D" id="3.60.10.10">
    <property type="entry name" value="Endonuclease/exonuclease/phosphatase"/>
    <property type="match status" value="1"/>
</dbReference>
<dbReference type="InterPro" id="IPR036397">
    <property type="entry name" value="RNaseH_sf"/>
</dbReference>
<protein>
    <recommendedName>
        <fullName evidence="1">Reverse transcriptase domain-containing protein</fullName>
    </recommendedName>
</protein>
<dbReference type="PANTHER" id="PTHR31635:SF196">
    <property type="entry name" value="REVERSE TRANSCRIPTASE DOMAIN-CONTAINING PROTEIN-RELATED"/>
    <property type="match status" value="1"/>
</dbReference>
<dbReference type="PANTHER" id="PTHR31635">
    <property type="entry name" value="REVERSE TRANSCRIPTASE DOMAIN-CONTAINING PROTEIN-RELATED"/>
    <property type="match status" value="1"/>
</dbReference>
<organism evidence="2 3">
    <name type="scientific">Lolium multiflorum</name>
    <name type="common">Italian ryegrass</name>
    <name type="synonym">Lolium perenne subsp. multiflorum</name>
    <dbReference type="NCBI Taxonomy" id="4521"/>
    <lineage>
        <taxon>Eukaryota</taxon>
        <taxon>Viridiplantae</taxon>
        <taxon>Streptophyta</taxon>
        <taxon>Embryophyta</taxon>
        <taxon>Tracheophyta</taxon>
        <taxon>Spermatophyta</taxon>
        <taxon>Magnoliopsida</taxon>
        <taxon>Liliopsida</taxon>
        <taxon>Poales</taxon>
        <taxon>Poaceae</taxon>
        <taxon>BOP clade</taxon>
        <taxon>Pooideae</taxon>
        <taxon>Poodae</taxon>
        <taxon>Poeae</taxon>
        <taxon>Poeae Chloroplast Group 2 (Poeae type)</taxon>
        <taxon>Loliodinae</taxon>
        <taxon>Loliinae</taxon>
        <taxon>Lolium</taxon>
    </lineage>
</organism>
<dbReference type="PROSITE" id="PS50878">
    <property type="entry name" value="RT_POL"/>
    <property type="match status" value="1"/>
</dbReference>
<evidence type="ECO:0000259" key="1">
    <source>
        <dbReference type="PROSITE" id="PS50878"/>
    </source>
</evidence>
<dbReference type="GO" id="GO:0003676">
    <property type="term" value="F:nucleic acid binding"/>
    <property type="evidence" value="ECO:0007669"/>
    <property type="project" value="InterPro"/>
</dbReference>
<feature type="domain" description="Reverse transcriptase" evidence="1">
    <location>
        <begin position="176"/>
        <end position="446"/>
    </location>
</feature>
<dbReference type="SUPFAM" id="SSF56672">
    <property type="entry name" value="DNA/RNA polymerases"/>
    <property type="match status" value="1"/>
</dbReference>
<dbReference type="InterPro" id="IPR036691">
    <property type="entry name" value="Endo/exonu/phosph_ase_sf"/>
</dbReference>
<dbReference type="Proteomes" id="UP001231189">
    <property type="component" value="Unassembled WGS sequence"/>
</dbReference>
<gene>
    <name evidence="2" type="ORF">QYE76_062591</name>
</gene>
<dbReference type="SUPFAM" id="SSF53098">
    <property type="entry name" value="Ribonuclease H-like"/>
    <property type="match status" value="1"/>
</dbReference>
<dbReference type="CDD" id="cd06222">
    <property type="entry name" value="RNase_H_like"/>
    <property type="match status" value="1"/>
</dbReference>
<dbReference type="Pfam" id="PF13456">
    <property type="entry name" value="RVT_3"/>
    <property type="match status" value="1"/>
</dbReference>
<dbReference type="InterPro" id="IPR002156">
    <property type="entry name" value="RNaseH_domain"/>
</dbReference>
<evidence type="ECO:0000313" key="3">
    <source>
        <dbReference type="Proteomes" id="UP001231189"/>
    </source>
</evidence>
<name>A0AAD8S4J7_LOLMU</name>